<feature type="domain" description="Helix-hairpin-helix DNA-binding motif class 1" evidence="1">
    <location>
        <begin position="209"/>
        <end position="228"/>
    </location>
</feature>
<dbReference type="InParanoid" id="A0LKA6"/>
<evidence type="ECO:0000313" key="2">
    <source>
        <dbReference type="EMBL" id="ABK17858.1"/>
    </source>
</evidence>
<proteinExistence type="predicted"/>
<sequence length="240" mass="25309">MHYPVHNAPDRGASSRRCRGTWPGIAVTGLAKRDTGFHVEKNSGTGSIERELRVAVATVAAAVFLTVPARFHHTRSASTVSSPAPILAEARGDVRNPGIYVLDQGRDSVAGLLDAAGGLGLGITMEGTAGIGFTERLKSGQAVQFAKGPSGAPEIRIEEMQAAALLTIGGKLDLNRAGVKDLCLIPRMKPETASAIVARRAERPWNSLQELGELPGIGPKTIENWREYLEAAPVPPAGTH</sequence>
<dbReference type="OrthoDB" id="5296317at2"/>
<dbReference type="KEGG" id="sfu:Sfum_2176"/>
<dbReference type="HOGENOM" id="CLU_1155927_0_0_7"/>
<accession>A0LKA6</accession>
<organism evidence="2 3">
    <name type="scientific">Syntrophobacter fumaroxidans (strain DSM 10017 / MPOB)</name>
    <dbReference type="NCBI Taxonomy" id="335543"/>
    <lineage>
        <taxon>Bacteria</taxon>
        <taxon>Pseudomonadati</taxon>
        <taxon>Thermodesulfobacteriota</taxon>
        <taxon>Syntrophobacteria</taxon>
        <taxon>Syntrophobacterales</taxon>
        <taxon>Syntrophobacteraceae</taxon>
        <taxon>Syntrophobacter</taxon>
    </lineage>
</organism>
<dbReference type="Pfam" id="PF12836">
    <property type="entry name" value="HHH_3"/>
    <property type="match status" value="1"/>
</dbReference>
<dbReference type="eggNOG" id="COG1555">
    <property type="taxonomic scope" value="Bacteria"/>
</dbReference>
<keyword evidence="2" id="KW-0238">DNA-binding</keyword>
<name>A0LKA6_SYNFM</name>
<dbReference type="InterPro" id="IPR003583">
    <property type="entry name" value="Hlx-hairpin-Hlx_DNA-bd_motif"/>
</dbReference>
<keyword evidence="3" id="KW-1185">Reference proteome</keyword>
<gene>
    <name evidence="2" type="ordered locus">Sfum_2176</name>
</gene>
<dbReference type="Gene3D" id="1.10.150.320">
    <property type="entry name" value="Photosystem II 12 kDa extrinsic protein"/>
    <property type="match status" value="1"/>
</dbReference>
<dbReference type="EMBL" id="CP000478">
    <property type="protein sequence ID" value="ABK17858.1"/>
    <property type="molecule type" value="Genomic_DNA"/>
</dbReference>
<dbReference type="AlphaFoldDB" id="A0LKA6"/>
<protein>
    <submittedName>
        <fullName evidence="2">Helix-hairpin-helix DNA-binding, class 1</fullName>
    </submittedName>
</protein>
<feature type="domain" description="Helix-hairpin-helix DNA-binding motif class 1" evidence="1">
    <location>
        <begin position="180"/>
        <end position="199"/>
    </location>
</feature>
<dbReference type="SUPFAM" id="SSF81585">
    <property type="entry name" value="PsbU/PolX domain-like"/>
    <property type="match status" value="1"/>
</dbReference>
<evidence type="ECO:0000259" key="1">
    <source>
        <dbReference type="SMART" id="SM00278"/>
    </source>
</evidence>
<dbReference type="Proteomes" id="UP000001784">
    <property type="component" value="Chromosome"/>
</dbReference>
<dbReference type="SMART" id="SM00278">
    <property type="entry name" value="HhH1"/>
    <property type="match status" value="2"/>
</dbReference>
<evidence type="ECO:0000313" key="3">
    <source>
        <dbReference type="Proteomes" id="UP000001784"/>
    </source>
</evidence>
<dbReference type="GO" id="GO:0006281">
    <property type="term" value="P:DNA repair"/>
    <property type="evidence" value="ECO:0007669"/>
    <property type="project" value="InterPro"/>
</dbReference>
<reference evidence="2 3" key="1">
    <citation type="submission" date="2006-10" db="EMBL/GenBank/DDBJ databases">
        <title>Complete sequence of Syntrophobacter fumaroxidans MPOB.</title>
        <authorList>
            <consortium name="US DOE Joint Genome Institute"/>
            <person name="Copeland A."/>
            <person name="Lucas S."/>
            <person name="Lapidus A."/>
            <person name="Barry K."/>
            <person name="Detter J.C."/>
            <person name="Glavina del Rio T."/>
            <person name="Hammon N."/>
            <person name="Israni S."/>
            <person name="Pitluck S."/>
            <person name="Goltsman E.G."/>
            <person name="Martinez M."/>
            <person name="Schmutz J."/>
            <person name="Larimer F."/>
            <person name="Land M."/>
            <person name="Hauser L."/>
            <person name="Kyrpides N."/>
            <person name="Kim E."/>
            <person name="Boone D.R."/>
            <person name="Brockman F."/>
            <person name="Culley D."/>
            <person name="Ferry J."/>
            <person name="Gunsalus R."/>
            <person name="McInerney M.J."/>
            <person name="Morrison M."/>
            <person name="Plugge C."/>
            <person name="Rohlin L."/>
            <person name="Scholten J."/>
            <person name="Sieber J."/>
            <person name="Stams A.J.M."/>
            <person name="Worm P."/>
            <person name="Henstra A.M."/>
            <person name="Richardson P."/>
        </authorList>
    </citation>
    <scope>NUCLEOTIDE SEQUENCE [LARGE SCALE GENOMIC DNA]</scope>
    <source>
        <strain evidence="3">DSM 10017 / MPOB</strain>
    </source>
</reference>
<dbReference type="GO" id="GO:0003677">
    <property type="term" value="F:DNA binding"/>
    <property type="evidence" value="ECO:0007669"/>
    <property type="project" value="UniProtKB-KW"/>
</dbReference>
<dbReference type="STRING" id="335543.Sfum_2176"/>